<feature type="chain" id="PRO_5002033755" evidence="1">
    <location>
        <begin position="18"/>
        <end position="124"/>
    </location>
</feature>
<proteinExistence type="predicted"/>
<name>A0A0A6UD98_ACTUT</name>
<gene>
    <name evidence="2" type="ORF">MB27_31310</name>
</gene>
<evidence type="ECO:0000313" key="2">
    <source>
        <dbReference type="EMBL" id="KHD74020.1"/>
    </source>
</evidence>
<sequence length="124" mass="12888">MGVALALGAAMASPASAASAPSADPIVCIGDSFMSNTGSVGVGVMHFWDGRYGADGRQAYDGVLYPGEGTCSKWRWTTVQGIYVGSGYCVQAWHDGTRTPSDLPPGSHPIGKGKWDVKAYRGTC</sequence>
<accession>A0A0A6UD98</accession>
<evidence type="ECO:0000313" key="3">
    <source>
        <dbReference type="Proteomes" id="UP000054537"/>
    </source>
</evidence>
<protein>
    <submittedName>
        <fullName evidence="2">Uncharacterized protein</fullName>
    </submittedName>
</protein>
<comment type="caution">
    <text evidence="2">The sequence shown here is derived from an EMBL/GenBank/DDBJ whole genome shotgun (WGS) entry which is preliminary data.</text>
</comment>
<feature type="signal peptide" evidence="1">
    <location>
        <begin position="1"/>
        <end position="17"/>
    </location>
</feature>
<keyword evidence="3" id="KW-1185">Reference proteome</keyword>
<organism evidence="2 3">
    <name type="scientific">Actinoplanes utahensis</name>
    <dbReference type="NCBI Taxonomy" id="1869"/>
    <lineage>
        <taxon>Bacteria</taxon>
        <taxon>Bacillati</taxon>
        <taxon>Actinomycetota</taxon>
        <taxon>Actinomycetes</taxon>
        <taxon>Micromonosporales</taxon>
        <taxon>Micromonosporaceae</taxon>
        <taxon>Actinoplanes</taxon>
    </lineage>
</organism>
<keyword evidence="1" id="KW-0732">Signal</keyword>
<dbReference type="EMBL" id="JRTT01000062">
    <property type="protein sequence ID" value="KHD74020.1"/>
    <property type="molecule type" value="Genomic_DNA"/>
</dbReference>
<reference evidence="2 3" key="1">
    <citation type="submission" date="2014-10" db="EMBL/GenBank/DDBJ databases">
        <title>Draft genome sequence of Actinoplanes utahensis NRRL 12052.</title>
        <authorList>
            <person name="Velasco-Bucheli B."/>
            <person name="del Cerro C."/>
            <person name="Hormigo D."/>
            <person name="Garcia J.L."/>
            <person name="Acebal C."/>
            <person name="Arroyo M."/>
            <person name="de la Mata I."/>
        </authorList>
    </citation>
    <scope>NUCLEOTIDE SEQUENCE [LARGE SCALE GENOMIC DNA]</scope>
    <source>
        <strain evidence="2 3">NRRL 12052</strain>
    </source>
</reference>
<dbReference type="AlphaFoldDB" id="A0A0A6UD98"/>
<dbReference type="Proteomes" id="UP000054537">
    <property type="component" value="Unassembled WGS sequence"/>
</dbReference>
<evidence type="ECO:0000256" key="1">
    <source>
        <dbReference type="SAM" id="SignalP"/>
    </source>
</evidence>